<dbReference type="InterPro" id="IPR004511">
    <property type="entry name" value="PAPS/APS_Rdtase"/>
</dbReference>
<name>A0ABV8B350_9BACI</name>
<organism evidence="14 15">
    <name type="scientific">Bacillus songklensis</name>
    <dbReference type="NCBI Taxonomy" id="1069116"/>
    <lineage>
        <taxon>Bacteria</taxon>
        <taxon>Bacillati</taxon>
        <taxon>Bacillota</taxon>
        <taxon>Bacilli</taxon>
        <taxon>Bacillales</taxon>
        <taxon>Bacillaceae</taxon>
        <taxon>Bacillus</taxon>
    </lineage>
</organism>
<keyword evidence="5 12" id="KW-0411">Iron-sulfur</keyword>
<protein>
    <recommendedName>
        <fullName evidence="9 12">Adenosine 5'-phosphosulfate reductase</fullName>
        <shortName evidence="12">APS reductase</shortName>
        <ecNumber evidence="8 12">1.8.4.10</ecNumber>
    </recommendedName>
    <alternativeName>
        <fullName evidence="11 12">5'-adenylylsulfate reductase</fullName>
    </alternativeName>
    <alternativeName>
        <fullName evidence="10 12">Thioredoxin-dependent 5'-adenylylsulfate reductase</fullName>
    </alternativeName>
</protein>
<feature type="binding site" evidence="12">
    <location>
        <position position="122"/>
    </location>
    <ligand>
        <name>[4Fe-4S] cluster</name>
        <dbReference type="ChEBI" id="CHEBI:49883"/>
    </ligand>
</feature>
<reference evidence="15" key="1">
    <citation type="journal article" date="2019" name="Int. J. Syst. Evol. Microbiol.">
        <title>The Global Catalogue of Microorganisms (GCM) 10K type strain sequencing project: providing services to taxonomists for standard genome sequencing and annotation.</title>
        <authorList>
            <consortium name="The Broad Institute Genomics Platform"/>
            <consortium name="The Broad Institute Genome Sequencing Center for Infectious Disease"/>
            <person name="Wu L."/>
            <person name="Ma J."/>
        </authorList>
    </citation>
    <scope>NUCLEOTIDE SEQUENCE [LARGE SCALE GENOMIC DNA]</scope>
    <source>
        <strain evidence="15">CCUG 61889</strain>
    </source>
</reference>
<dbReference type="EC" id="1.8.4.10" evidence="8 12"/>
<sequence length="237" mass="27716">MGSVLTYERWDFGLSERLMSQMKHCIDVIKWAYSEYGDKIVYACSFGAEGVVLVDLISKVNKKAKIVFLDTELHFKETYDLIDKIKRKYPSLNIQLVKPSVSLEEQAKLYGSELWKYNPNYCCYLRKIAPLTEQLSGMEAWMTGLRRDQSSTRSHLKFINKDDRFKLVKVCPIIDWTWEDVWNYIRINDLPYNELHDRHYPSIGCEMCTLPTTEAAGLRAGRWAHSEKTECGLHQVR</sequence>
<dbReference type="InterPro" id="IPR014729">
    <property type="entry name" value="Rossmann-like_a/b/a_fold"/>
</dbReference>
<comment type="subcellular location">
    <subcellularLocation>
        <location evidence="12">Cytoplasm</location>
    </subcellularLocation>
</comment>
<evidence type="ECO:0000256" key="1">
    <source>
        <dbReference type="ARBA" id="ARBA00009732"/>
    </source>
</evidence>
<dbReference type="Pfam" id="PF01507">
    <property type="entry name" value="PAPS_reduct"/>
    <property type="match status" value="1"/>
</dbReference>
<evidence type="ECO:0000256" key="9">
    <source>
        <dbReference type="ARBA" id="ARBA00029514"/>
    </source>
</evidence>
<evidence type="ECO:0000256" key="3">
    <source>
        <dbReference type="ARBA" id="ARBA00023002"/>
    </source>
</evidence>
<comment type="pathway">
    <text evidence="7 12">Sulfur metabolism; hydrogen sulfide biosynthesis; sulfite from sulfate.</text>
</comment>
<evidence type="ECO:0000256" key="5">
    <source>
        <dbReference type="ARBA" id="ARBA00023014"/>
    </source>
</evidence>
<feature type="domain" description="Phosphoadenosine phosphosulphate reductase" evidence="13">
    <location>
        <begin position="39"/>
        <end position="211"/>
    </location>
</feature>
<evidence type="ECO:0000256" key="2">
    <source>
        <dbReference type="ARBA" id="ARBA00022490"/>
    </source>
</evidence>
<proteinExistence type="inferred from homology"/>
<evidence type="ECO:0000313" key="15">
    <source>
        <dbReference type="Proteomes" id="UP001595752"/>
    </source>
</evidence>
<keyword evidence="3 12" id="KW-0560">Oxidoreductase</keyword>
<dbReference type="NCBIfam" id="NF002537">
    <property type="entry name" value="PRK02090.1"/>
    <property type="match status" value="1"/>
</dbReference>
<accession>A0ABV8B350</accession>
<comment type="function">
    <text evidence="6 12">Catalyzes the formation of sulfite from adenosine 5'-phosphosulfate (APS) using thioredoxin as an electron donor.</text>
</comment>
<evidence type="ECO:0000256" key="12">
    <source>
        <dbReference type="HAMAP-Rule" id="MF_00063"/>
    </source>
</evidence>
<comment type="cofactor">
    <cofactor evidence="12">
        <name>[4Fe-4S] cluster</name>
        <dbReference type="ChEBI" id="CHEBI:49883"/>
    </cofactor>
    <text evidence="12">Binds 1 [4Fe-4S] cluster per subunit.</text>
</comment>
<comment type="catalytic activity">
    <reaction evidence="12">
        <text>[thioredoxin]-disulfide + sulfite + AMP + 2 H(+) = adenosine 5'-phosphosulfate + [thioredoxin]-dithiol</text>
        <dbReference type="Rhea" id="RHEA:21976"/>
        <dbReference type="Rhea" id="RHEA-COMP:10698"/>
        <dbReference type="Rhea" id="RHEA-COMP:10700"/>
        <dbReference type="ChEBI" id="CHEBI:15378"/>
        <dbReference type="ChEBI" id="CHEBI:17359"/>
        <dbReference type="ChEBI" id="CHEBI:29950"/>
        <dbReference type="ChEBI" id="CHEBI:50058"/>
        <dbReference type="ChEBI" id="CHEBI:58243"/>
        <dbReference type="ChEBI" id="CHEBI:456215"/>
        <dbReference type="EC" id="1.8.4.10"/>
    </reaction>
</comment>
<dbReference type="EMBL" id="JBHRZT010000032">
    <property type="protein sequence ID" value="MFC3883572.1"/>
    <property type="molecule type" value="Genomic_DNA"/>
</dbReference>
<dbReference type="PANTHER" id="PTHR46509">
    <property type="entry name" value="PHOSPHOADENOSINE PHOSPHOSULFATE REDUCTASE"/>
    <property type="match status" value="1"/>
</dbReference>
<evidence type="ECO:0000256" key="10">
    <source>
        <dbReference type="ARBA" id="ARBA00030894"/>
    </source>
</evidence>
<evidence type="ECO:0000256" key="11">
    <source>
        <dbReference type="ARBA" id="ARBA00032041"/>
    </source>
</evidence>
<dbReference type="Gene3D" id="3.40.50.620">
    <property type="entry name" value="HUPs"/>
    <property type="match status" value="1"/>
</dbReference>
<dbReference type="InterPro" id="IPR002500">
    <property type="entry name" value="PAPS_reduct_dom"/>
</dbReference>
<dbReference type="NCBIfam" id="TIGR02055">
    <property type="entry name" value="APS_reductase"/>
    <property type="match status" value="1"/>
</dbReference>
<feature type="binding site" evidence="12">
    <location>
        <position position="123"/>
    </location>
    <ligand>
        <name>[4Fe-4S] cluster</name>
        <dbReference type="ChEBI" id="CHEBI:49883"/>
    </ligand>
</feature>
<keyword evidence="4 12" id="KW-0408">Iron</keyword>
<dbReference type="SUPFAM" id="SSF52402">
    <property type="entry name" value="Adenine nucleotide alpha hydrolases-like"/>
    <property type="match status" value="1"/>
</dbReference>
<keyword evidence="15" id="KW-1185">Reference proteome</keyword>
<dbReference type="InterPro" id="IPR011798">
    <property type="entry name" value="APS_reductase"/>
</dbReference>
<evidence type="ECO:0000256" key="6">
    <source>
        <dbReference type="ARBA" id="ARBA00024298"/>
    </source>
</evidence>
<comment type="similarity">
    <text evidence="1 12">Belongs to the PAPS reductase family. CysH subfamily.</text>
</comment>
<dbReference type="RefSeq" id="WP_377914167.1">
    <property type="nucleotide sequence ID" value="NZ_JBHRZT010000032.1"/>
</dbReference>
<feature type="binding site" evidence="12">
    <location>
        <position position="208"/>
    </location>
    <ligand>
        <name>[4Fe-4S] cluster</name>
        <dbReference type="ChEBI" id="CHEBI:49883"/>
    </ligand>
</feature>
<comment type="caution">
    <text evidence="14">The sequence shown here is derived from an EMBL/GenBank/DDBJ whole genome shotgun (WGS) entry which is preliminary data.</text>
</comment>
<evidence type="ECO:0000256" key="7">
    <source>
        <dbReference type="ARBA" id="ARBA00024327"/>
    </source>
</evidence>
<dbReference type="NCBIfam" id="TIGR00434">
    <property type="entry name" value="cysH"/>
    <property type="match status" value="1"/>
</dbReference>
<feature type="binding site" evidence="12">
    <location>
        <position position="205"/>
    </location>
    <ligand>
        <name>[4Fe-4S] cluster</name>
        <dbReference type="ChEBI" id="CHEBI:49883"/>
    </ligand>
</feature>
<evidence type="ECO:0000256" key="8">
    <source>
        <dbReference type="ARBA" id="ARBA00024386"/>
    </source>
</evidence>
<evidence type="ECO:0000313" key="14">
    <source>
        <dbReference type="EMBL" id="MFC3883572.1"/>
    </source>
</evidence>
<dbReference type="CDD" id="cd23945">
    <property type="entry name" value="PAPS_reductase"/>
    <property type="match status" value="1"/>
</dbReference>
<dbReference type="PANTHER" id="PTHR46509:SF1">
    <property type="entry name" value="PHOSPHOADENOSINE PHOSPHOSULFATE REDUCTASE"/>
    <property type="match status" value="1"/>
</dbReference>
<gene>
    <name evidence="12" type="primary">cysH</name>
    <name evidence="14" type="ORF">ACFOU2_08640</name>
</gene>
<dbReference type="Proteomes" id="UP001595752">
    <property type="component" value="Unassembled WGS sequence"/>
</dbReference>
<evidence type="ECO:0000259" key="13">
    <source>
        <dbReference type="Pfam" id="PF01507"/>
    </source>
</evidence>
<feature type="active site" description="Nucleophile; cysteine thiosulfonate intermediate" evidence="12">
    <location>
        <position position="231"/>
    </location>
</feature>
<keyword evidence="2 12" id="KW-0963">Cytoplasm</keyword>
<dbReference type="HAMAP" id="MF_00063">
    <property type="entry name" value="CysH"/>
    <property type="match status" value="1"/>
</dbReference>
<dbReference type="PIRSF" id="PIRSF000857">
    <property type="entry name" value="PAPS_reductase"/>
    <property type="match status" value="1"/>
</dbReference>
<dbReference type="GO" id="GO:0004604">
    <property type="term" value="F:phosphoadenylyl-sulfate reductase (thioredoxin) activity"/>
    <property type="evidence" value="ECO:0007669"/>
    <property type="project" value="UniProtKB-EC"/>
</dbReference>
<keyword evidence="12" id="KW-0479">Metal-binding</keyword>
<evidence type="ECO:0000256" key="4">
    <source>
        <dbReference type="ARBA" id="ARBA00023004"/>
    </source>
</evidence>